<evidence type="ECO:0000256" key="5">
    <source>
        <dbReference type="SAM" id="MobiDB-lite"/>
    </source>
</evidence>
<evidence type="ECO:0000313" key="7">
    <source>
        <dbReference type="EMBL" id="GFS10152.1"/>
    </source>
</evidence>
<dbReference type="SUPFAM" id="SSF81606">
    <property type="entry name" value="PP2C-like"/>
    <property type="match status" value="1"/>
</dbReference>
<dbReference type="InterPro" id="IPR036457">
    <property type="entry name" value="PPM-type-like_dom_sf"/>
</dbReference>
<dbReference type="EMBL" id="BMAT01002611">
    <property type="protein sequence ID" value="GFS10152.1"/>
    <property type="molecule type" value="Genomic_DNA"/>
</dbReference>
<accession>A0AAV4IN12</accession>
<evidence type="ECO:0000256" key="1">
    <source>
        <dbReference type="ARBA" id="ARBA00022723"/>
    </source>
</evidence>
<evidence type="ECO:0000313" key="8">
    <source>
        <dbReference type="Proteomes" id="UP000762676"/>
    </source>
</evidence>
<evidence type="ECO:0000259" key="6">
    <source>
        <dbReference type="PROSITE" id="PS51746"/>
    </source>
</evidence>
<proteinExistence type="inferred from homology"/>
<feature type="compositionally biased region" description="Low complexity" evidence="5">
    <location>
        <begin position="671"/>
        <end position="691"/>
    </location>
</feature>
<dbReference type="AlphaFoldDB" id="A0AAV4IN12"/>
<evidence type="ECO:0000256" key="3">
    <source>
        <dbReference type="ARBA" id="ARBA00022912"/>
    </source>
</evidence>
<feature type="region of interest" description="Disordered" evidence="5">
    <location>
        <begin position="541"/>
        <end position="830"/>
    </location>
</feature>
<feature type="compositionally biased region" description="Polar residues" evidence="5">
    <location>
        <begin position="609"/>
        <end position="625"/>
    </location>
</feature>
<dbReference type="CDD" id="cd00143">
    <property type="entry name" value="PP2Cc"/>
    <property type="match status" value="1"/>
</dbReference>
<feature type="domain" description="PPM-type phosphatase" evidence="6">
    <location>
        <begin position="11"/>
        <end position="329"/>
    </location>
</feature>
<dbReference type="FunFam" id="3.60.40.10:FF:000060">
    <property type="entry name" value="Protein phosphatase 2c"/>
    <property type="match status" value="1"/>
</dbReference>
<dbReference type="Gene3D" id="3.60.40.10">
    <property type="entry name" value="PPM-type phosphatase domain"/>
    <property type="match status" value="1"/>
</dbReference>
<keyword evidence="8" id="KW-1185">Reference proteome</keyword>
<dbReference type="PROSITE" id="PS01032">
    <property type="entry name" value="PPM_1"/>
    <property type="match status" value="1"/>
</dbReference>
<feature type="compositionally biased region" description="Polar residues" evidence="5">
    <location>
        <begin position="377"/>
        <end position="392"/>
    </location>
</feature>
<gene>
    <name evidence="7" type="ORF">ElyMa_001316200</name>
</gene>
<feature type="compositionally biased region" description="Basic and acidic residues" evidence="5">
    <location>
        <begin position="700"/>
        <end position="709"/>
    </location>
</feature>
<dbReference type="SMART" id="SM00332">
    <property type="entry name" value="PP2Cc"/>
    <property type="match status" value="1"/>
</dbReference>
<dbReference type="Pfam" id="PF00481">
    <property type="entry name" value="PP2C"/>
    <property type="match status" value="1"/>
</dbReference>
<feature type="compositionally biased region" description="Acidic residues" evidence="5">
    <location>
        <begin position="541"/>
        <end position="556"/>
    </location>
</feature>
<keyword evidence="1" id="KW-0479">Metal-binding</keyword>
<feature type="compositionally biased region" description="Basic residues" evidence="5">
    <location>
        <begin position="626"/>
        <end position="640"/>
    </location>
</feature>
<name>A0AAV4IN12_9GAST</name>
<dbReference type="PROSITE" id="PS51746">
    <property type="entry name" value="PPM_2"/>
    <property type="match status" value="1"/>
</dbReference>
<feature type="compositionally biased region" description="Polar residues" evidence="5">
    <location>
        <begin position="643"/>
        <end position="655"/>
    </location>
</feature>
<dbReference type="GO" id="GO:0004722">
    <property type="term" value="F:protein serine/threonine phosphatase activity"/>
    <property type="evidence" value="ECO:0007669"/>
    <property type="project" value="InterPro"/>
</dbReference>
<feature type="region of interest" description="Disordered" evidence="5">
    <location>
        <begin position="346"/>
        <end position="429"/>
    </location>
</feature>
<feature type="compositionally biased region" description="Polar residues" evidence="5">
    <location>
        <begin position="713"/>
        <end position="725"/>
    </location>
</feature>
<keyword evidence="2 4" id="KW-0378">Hydrolase</keyword>
<feature type="compositionally biased region" description="Polar residues" evidence="5">
    <location>
        <begin position="770"/>
        <end position="787"/>
    </location>
</feature>
<reference evidence="7 8" key="1">
    <citation type="journal article" date="2021" name="Elife">
        <title>Chloroplast acquisition without the gene transfer in kleptoplastic sea slugs, Plakobranchus ocellatus.</title>
        <authorList>
            <person name="Maeda T."/>
            <person name="Takahashi S."/>
            <person name="Yoshida T."/>
            <person name="Shimamura S."/>
            <person name="Takaki Y."/>
            <person name="Nagai Y."/>
            <person name="Toyoda A."/>
            <person name="Suzuki Y."/>
            <person name="Arimoto A."/>
            <person name="Ishii H."/>
            <person name="Satoh N."/>
            <person name="Nishiyama T."/>
            <person name="Hasebe M."/>
            <person name="Maruyama T."/>
            <person name="Minagawa J."/>
            <person name="Obokata J."/>
            <person name="Shigenobu S."/>
        </authorList>
    </citation>
    <scope>NUCLEOTIDE SEQUENCE [LARGE SCALE GENOMIC DNA]</scope>
</reference>
<dbReference type="Proteomes" id="UP000762676">
    <property type="component" value="Unassembled WGS sequence"/>
</dbReference>
<dbReference type="InterPro" id="IPR000222">
    <property type="entry name" value="PP2C_BS"/>
</dbReference>
<dbReference type="PANTHER" id="PTHR47992">
    <property type="entry name" value="PROTEIN PHOSPHATASE"/>
    <property type="match status" value="1"/>
</dbReference>
<dbReference type="GO" id="GO:0046872">
    <property type="term" value="F:metal ion binding"/>
    <property type="evidence" value="ECO:0007669"/>
    <property type="project" value="UniProtKB-KW"/>
</dbReference>
<comment type="similarity">
    <text evidence="4">Belongs to the PP2C family.</text>
</comment>
<evidence type="ECO:0000256" key="2">
    <source>
        <dbReference type="ARBA" id="ARBA00022801"/>
    </source>
</evidence>
<organism evidence="7 8">
    <name type="scientific">Elysia marginata</name>
    <dbReference type="NCBI Taxonomy" id="1093978"/>
    <lineage>
        <taxon>Eukaryota</taxon>
        <taxon>Metazoa</taxon>
        <taxon>Spiralia</taxon>
        <taxon>Lophotrochozoa</taxon>
        <taxon>Mollusca</taxon>
        <taxon>Gastropoda</taxon>
        <taxon>Heterobranchia</taxon>
        <taxon>Euthyneura</taxon>
        <taxon>Panpulmonata</taxon>
        <taxon>Sacoglossa</taxon>
        <taxon>Placobranchoidea</taxon>
        <taxon>Plakobranchidae</taxon>
        <taxon>Elysia</taxon>
    </lineage>
</organism>
<dbReference type="InterPro" id="IPR015655">
    <property type="entry name" value="PP2C"/>
</dbReference>
<feature type="region of interest" description="Disordered" evidence="5">
    <location>
        <begin position="1017"/>
        <end position="1062"/>
    </location>
</feature>
<keyword evidence="3 4" id="KW-0904">Protein phosphatase</keyword>
<dbReference type="InterPro" id="IPR001932">
    <property type="entry name" value="PPM-type_phosphatase-like_dom"/>
</dbReference>
<feature type="compositionally biased region" description="Polar residues" evidence="5">
    <location>
        <begin position="568"/>
        <end position="583"/>
    </location>
</feature>
<feature type="region of interest" description="Disordered" evidence="5">
    <location>
        <begin position="471"/>
        <end position="502"/>
    </location>
</feature>
<comment type="caution">
    <text evidence="7">The sequence shown here is derived from an EMBL/GenBank/DDBJ whole genome shotgun (WGS) entry which is preliminary data.</text>
</comment>
<evidence type="ECO:0000256" key="4">
    <source>
        <dbReference type="RuleBase" id="RU003465"/>
    </source>
</evidence>
<sequence>MTSHRIGVNLRVSGNCDQGARKYMEDNHVIKFLKKNTDDYEFAYFGIFDGHGGPEASAYCRDNLLNEITKYDGFWTNDDSQVLSAIRKGFLDTHNSMWSVIDSWPKTVTGLPSTAGSTATIAIIKQGKLYTGHVGDSALVLGENDAYCGPQNPVQAICVTKEHKPDDPDERLRIEDAGGEVINKSGVPRVVWSRPKTNHKGPVRRSTHIDQIPFLAVARSLGDLWSYDYYTETYVVSPDPDVAVLPLDPTKHRCLILASDGLWNMLTPEESVNMVMDLESQFEEKIITDPNVAVSFWSNPAERLVARALNKWRAKALKADNTSCVVVLVDPLGPSKLTLLKRKRQEMLSKGEAPSGSSSSSQTKMAKLHTESEFRTGSRSQGNKNANCSLSDSHIRVTDDSMIMPHSGRRSHVSVQQSPYGEGEDVNEDEDSINDSVQFFPRASAPLSQPARWNLRHPMEEKKNLSLNVVSTKTSQQRRDKTASQSFFHQGPEDDHFTSSHQSFTKLLEVPKYASTGRQHRDMSNLSQHFNPNRSSIVDIEEEDEEESDSVSDQGEEIPQPPPCTPCSGETSDSENTLHSSADVTDMAFSLASDESLGTPVRSLRGSHRTATPQSAPSKLSSTHSRANHLSKSARKKLARRNNLFTKPPSGQTVKHSVGVVKRSDAKAKVSSSSSSDTAPSSSMSFSIASSVEMKSAWARRSDGSKQDDYANASKSNNKVNTSMSTRKEIGTSHPSPPEFRSPPKRVLNTSRSMNDVATPAREKEPAKSLSCTGLTPSMGQLMSGNPSLHDHKSSLNVPTGFNSKDKSLRNKKLKTSSEENPHLNTSQISEPLKQLNKTSNGSSSRRWGNFFRGSKHSLEQMFHKGSKHGTAASKKLNTTSSTGVLEGKLNSSPLAVRTAKTSMSTSRLPDSSTVDHRHLPDITLSHYADLNSTTVMPGDLSALSAIDETEADYEDDSMLSLRDLELVNAHHSMLEEGVIASHRLTGGGKLGKRHHHRGFLQKTRVTLSRARKAAKKAFFPENNRLSKDKLSGRSGAGKRRSDEFLSTPDIKRRKHQEAEKV</sequence>
<protein>
    <submittedName>
        <fullName evidence="7">Protein phosphatase 1D</fullName>
    </submittedName>
</protein>